<organism evidence="3 4">
    <name type="scientific">Paspalum notatum var. saurae</name>
    <dbReference type="NCBI Taxonomy" id="547442"/>
    <lineage>
        <taxon>Eukaryota</taxon>
        <taxon>Viridiplantae</taxon>
        <taxon>Streptophyta</taxon>
        <taxon>Embryophyta</taxon>
        <taxon>Tracheophyta</taxon>
        <taxon>Spermatophyta</taxon>
        <taxon>Magnoliopsida</taxon>
        <taxon>Liliopsida</taxon>
        <taxon>Poales</taxon>
        <taxon>Poaceae</taxon>
        <taxon>PACMAD clade</taxon>
        <taxon>Panicoideae</taxon>
        <taxon>Andropogonodae</taxon>
        <taxon>Paspaleae</taxon>
        <taxon>Paspalinae</taxon>
        <taxon>Paspalum</taxon>
    </lineage>
</organism>
<dbReference type="Pfam" id="PF03732">
    <property type="entry name" value="Retrotrans_gag"/>
    <property type="match status" value="1"/>
</dbReference>
<keyword evidence="4" id="KW-1185">Reference proteome</keyword>
<feature type="region of interest" description="Disordered" evidence="1">
    <location>
        <begin position="202"/>
        <end position="314"/>
    </location>
</feature>
<protein>
    <recommendedName>
        <fullName evidence="2">Retrotransposon gag domain-containing protein</fullName>
    </recommendedName>
</protein>
<feature type="domain" description="Retrotransposon gag" evidence="2">
    <location>
        <begin position="30"/>
        <end position="90"/>
    </location>
</feature>
<dbReference type="EMBL" id="CP144752">
    <property type="protein sequence ID" value="WVZ87880.1"/>
    <property type="molecule type" value="Genomic_DNA"/>
</dbReference>
<sequence length="400" mass="44399">MGELPRLRGPLAVRRGRQKLRLKALEMLGHHNFPLGKTNALRNKISSFQQLADETVAEAWERLQEYIAAFPNHGMEEWLIIQSFFDGLNRTAQEHLDAAAGGSFVSQSVRAAKNLIEKIATNQGWKEDRSHPRSRGVHHIDRTDMLATKMDLLLKKLEDNPETALVQALGTRMTCEVCGNMGHSGSRCPETRPKDANFIGNSSNFNNGNRPQPGWNTHPYMPFSGQGNSPAHLAASLPNANVGKLLGQPEPPPKEHINAVMTRGGKSTQDPPHPSGASRTNHTGKEHEKTTETEENDEPETSTGAAKEKAPPKTLPHEFYDATVLPFPQRNKKAAADKQYSKFVEVIKKLYVNIPLRDAMQVPTYAKYLKDILNNKKPLPSAEIVHMTEECSATILNQPP</sequence>
<evidence type="ECO:0000256" key="1">
    <source>
        <dbReference type="SAM" id="MobiDB-lite"/>
    </source>
</evidence>
<reference evidence="3 4" key="1">
    <citation type="submission" date="2024-02" db="EMBL/GenBank/DDBJ databases">
        <title>High-quality chromosome-scale genome assembly of Pensacola bahiagrass (Paspalum notatum Flugge var. saurae).</title>
        <authorList>
            <person name="Vega J.M."/>
            <person name="Podio M."/>
            <person name="Orjuela J."/>
            <person name="Siena L.A."/>
            <person name="Pessino S.C."/>
            <person name="Combes M.C."/>
            <person name="Mariac C."/>
            <person name="Albertini E."/>
            <person name="Pupilli F."/>
            <person name="Ortiz J.P.A."/>
            <person name="Leblanc O."/>
        </authorList>
    </citation>
    <scope>NUCLEOTIDE SEQUENCE [LARGE SCALE GENOMIC DNA]</scope>
    <source>
        <strain evidence="3">R1</strain>
        <tissue evidence="3">Leaf</tissue>
    </source>
</reference>
<dbReference type="InterPro" id="IPR005162">
    <property type="entry name" value="Retrotrans_gag_dom"/>
</dbReference>
<accession>A0AAQ3X7G3</accession>
<dbReference type="PANTHER" id="PTHR33223:SF11">
    <property type="entry name" value="ELEMENT PROTEIN, PUTATIVE-RELATED"/>
    <property type="match status" value="1"/>
</dbReference>
<name>A0AAQ3X7G3_PASNO</name>
<gene>
    <name evidence="3" type="ORF">U9M48_034455</name>
</gene>
<dbReference type="PANTHER" id="PTHR33223">
    <property type="entry name" value="CCHC-TYPE DOMAIN-CONTAINING PROTEIN"/>
    <property type="match status" value="1"/>
</dbReference>
<evidence type="ECO:0000313" key="3">
    <source>
        <dbReference type="EMBL" id="WVZ87880.1"/>
    </source>
</evidence>
<dbReference type="AlphaFoldDB" id="A0AAQ3X7G3"/>
<feature type="compositionally biased region" description="Basic and acidic residues" evidence="1">
    <location>
        <begin position="283"/>
        <end position="292"/>
    </location>
</feature>
<evidence type="ECO:0000259" key="2">
    <source>
        <dbReference type="Pfam" id="PF03732"/>
    </source>
</evidence>
<dbReference type="Proteomes" id="UP001341281">
    <property type="component" value="Chromosome 08"/>
</dbReference>
<evidence type="ECO:0000313" key="4">
    <source>
        <dbReference type="Proteomes" id="UP001341281"/>
    </source>
</evidence>
<proteinExistence type="predicted"/>